<feature type="transmembrane region" description="Helical" evidence="1">
    <location>
        <begin position="16"/>
        <end position="36"/>
    </location>
</feature>
<dbReference type="AlphaFoldDB" id="A0A415PKL8"/>
<feature type="transmembrane region" description="Helical" evidence="1">
    <location>
        <begin position="48"/>
        <end position="66"/>
    </location>
</feature>
<evidence type="ECO:0000313" key="2">
    <source>
        <dbReference type="EMBL" id="MBS4884630.1"/>
    </source>
</evidence>
<reference evidence="2" key="2">
    <citation type="submission" date="2021-02" db="EMBL/GenBank/DDBJ databases">
        <title>Infant gut strain persistence is associated with maternal origin, phylogeny, and functional potential including surface adhesion and iron acquisition.</title>
        <authorList>
            <person name="Lou Y.C."/>
        </authorList>
    </citation>
    <scope>NUCLEOTIDE SEQUENCE</scope>
    <source>
        <strain evidence="2">L3_108_103G1_dasL3_108_103G1_concoct_2</strain>
    </source>
</reference>
<organism evidence="3 4">
    <name type="scientific">Amedibacillus dolichus</name>
    <dbReference type="NCBI Taxonomy" id="31971"/>
    <lineage>
        <taxon>Bacteria</taxon>
        <taxon>Bacillati</taxon>
        <taxon>Bacillota</taxon>
        <taxon>Erysipelotrichia</taxon>
        <taxon>Erysipelotrichales</taxon>
        <taxon>Erysipelotrichaceae</taxon>
        <taxon>Amedibacillus</taxon>
    </lineage>
</organism>
<dbReference type="EMBL" id="QRPK01000013">
    <property type="protein sequence ID" value="RHM13262.1"/>
    <property type="molecule type" value="Genomic_DNA"/>
</dbReference>
<proteinExistence type="predicted"/>
<dbReference type="Proteomes" id="UP000753219">
    <property type="component" value="Unassembled WGS sequence"/>
</dbReference>
<sequence length="74" mass="8456">MLKLWQKKVVITGKSAILLGTIMMEAIGILLLYCAINPPECFDFLKENINRLIYGIFGSLLIWKGIKNAFLQRK</sequence>
<dbReference type="RefSeq" id="WP_004797923.1">
    <property type="nucleotide sequence ID" value="NZ_CABKNA010000009.1"/>
</dbReference>
<name>A0A415PKL8_9FIRM</name>
<evidence type="ECO:0000313" key="3">
    <source>
        <dbReference type="EMBL" id="RHM13262.1"/>
    </source>
</evidence>
<keyword evidence="4" id="KW-1185">Reference proteome</keyword>
<keyword evidence="1" id="KW-0472">Membrane</keyword>
<keyword evidence="1" id="KW-1133">Transmembrane helix</keyword>
<dbReference type="Proteomes" id="UP000284868">
    <property type="component" value="Unassembled WGS sequence"/>
</dbReference>
<protein>
    <submittedName>
        <fullName evidence="3">Uncharacterized protein</fullName>
    </submittedName>
</protein>
<gene>
    <name evidence="3" type="ORF">DWZ83_03980</name>
    <name evidence="2" type="ORF">KHZ85_07680</name>
</gene>
<comment type="caution">
    <text evidence="3">The sequence shown here is derived from an EMBL/GenBank/DDBJ whole genome shotgun (WGS) entry which is preliminary data.</text>
</comment>
<dbReference type="GeneID" id="92792663"/>
<evidence type="ECO:0000256" key="1">
    <source>
        <dbReference type="SAM" id="Phobius"/>
    </source>
</evidence>
<reference evidence="3 4" key="1">
    <citation type="submission" date="2018-08" db="EMBL/GenBank/DDBJ databases">
        <title>A genome reference for cultivated species of the human gut microbiota.</title>
        <authorList>
            <person name="Zou Y."/>
            <person name="Xue W."/>
            <person name="Luo G."/>
        </authorList>
    </citation>
    <scope>NUCLEOTIDE SEQUENCE [LARGE SCALE GENOMIC DNA]</scope>
    <source>
        <strain evidence="3 4">AF35-6BH</strain>
    </source>
</reference>
<evidence type="ECO:0000313" key="4">
    <source>
        <dbReference type="Proteomes" id="UP000284868"/>
    </source>
</evidence>
<keyword evidence="1" id="KW-0812">Transmembrane</keyword>
<dbReference type="OrthoDB" id="9932468at2"/>
<dbReference type="EMBL" id="JAGZMZ010000020">
    <property type="protein sequence ID" value="MBS4884630.1"/>
    <property type="molecule type" value="Genomic_DNA"/>
</dbReference>
<accession>A0A415PKL8</accession>